<accession>A0A511ACN5</accession>
<evidence type="ECO:0000313" key="2">
    <source>
        <dbReference type="EMBL" id="GEK85935.1"/>
    </source>
</evidence>
<keyword evidence="3" id="KW-1185">Reference proteome</keyword>
<dbReference type="Proteomes" id="UP000321225">
    <property type="component" value="Unassembled WGS sequence"/>
</dbReference>
<evidence type="ECO:0000256" key="1">
    <source>
        <dbReference type="SAM" id="Phobius"/>
    </source>
</evidence>
<dbReference type="AlphaFoldDB" id="A0A511ACN5"/>
<evidence type="ECO:0000313" key="3">
    <source>
        <dbReference type="Proteomes" id="UP000321225"/>
    </source>
</evidence>
<dbReference type="EMBL" id="BJUW01000004">
    <property type="protein sequence ID" value="GEK85935.1"/>
    <property type="molecule type" value="Genomic_DNA"/>
</dbReference>
<protein>
    <submittedName>
        <fullName evidence="2">Uncharacterized protein</fullName>
    </submittedName>
</protein>
<reference evidence="2 3" key="1">
    <citation type="submission" date="2019-07" db="EMBL/GenBank/DDBJ databases">
        <title>Whole genome shotgun sequence of Microbacterium aerolatum NBRC 103071.</title>
        <authorList>
            <person name="Hosoyama A."/>
            <person name="Uohara A."/>
            <person name="Ohji S."/>
            <person name="Ichikawa N."/>
        </authorList>
    </citation>
    <scope>NUCLEOTIDE SEQUENCE [LARGE SCALE GENOMIC DNA]</scope>
    <source>
        <strain evidence="2 3">NBRC 103071</strain>
    </source>
</reference>
<gene>
    <name evidence="2" type="ORF">MAE01_11110</name>
</gene>
<dbReference type="RefSeq" id="WP_147038574.1">
    <property type="nucleotide sequence ID" value="NZ_BJUW01000004.1"/>
</dbReference>
<dbReference type="OrthoDB" id="4845489at2"/>
<name>A0A511ACN5_9MICO</name>
<keyword evidence="1" id="KW-0472">Membrane</keyword>
<feature type="transmembrane region" description="Helical" evidence="1">
    <location>
        <begin position="761"/>
        <end position="781"/>
    </location>
</feature>
<keyword evidence="1" id="KW-1133">Transmembrane helix</keyword>
<proteinExistence type="predicted"/>
<keyword evidence="1" id="KW-0812">Transmembrane</keyword>
<organism evidence="2 3">
    <name type="scientific">Microbacterium aerolatum</name>
    <dbReference type="NCBI Taxonomy" id="153731"/>
    <lineage>
        <taxon>Bacteria</taxon>
        <taxon>Bacillati</taxon>
        <taxon>Actinomycetota</taxon>
        <taxon>Actinomycetes</taxon>
        <taxon>Micrococcales</taxon>
        <taxon>Microbacteriaceae</taxon>
        <taxon>Microbacterium</taxon>
    </lineage>
</organism>
<sequence length="794" mass="87067">MVGDEKVGASIFALANEDADDAREWLSEAFTTQRRDGSAHALTEQQQSDIREVLSLDWWQSVVADGMSDGHTAHGIRLGNLLPAAVRAASALPLGGVVLAMYLRNLVNEAWELNWDHTLIRAAVNAAADAAKALAPEGADAVAWSLLRFMNHEFDVETALLTGNLEAVVAVTAEAIAKIALIRQSARELPAHPGRETLIAETRSEHRYYRAINEIALATSDLLARRTYDVSAEIARIADLIDDGGFRPIDASELRGHLASLQTVSAAADRPWLHIDEGRVRIVYGFGVMQHGSAELADDLDAVRDLVSADDKNGRLGPLLVTKVLRRLTLSDVWQGSDSLGRRYRGSTFQLEDILLDGPGTGADVVRIRTQVQLSELGNHAVLFDIELEDAPAFEVAQIVSLATPVYGDLTEIPHVLHLHPRSDSRIRLSRLADVVGAILEDLRTLFRRVRDDPQTAHGPMPSAPADPISARSGSFGVLVTVERASSDVAGRRIPLDSAREISGLWGAQPLLHPLPAGASGVADWTMYDVDAAKPFELLHLNDELLTANSNVTLLASFRSPDYAVSEIESFITFAHSMHGMYQAWQSTVREHAETISVLLTKVEHLLRETDDASSSGDHGRQQEVTDRLGDLVRVIERAELDLQSFVQSKQAIMLFVESPAIVSSPALRVDLDTVLRSNRYDLLRDGFERAVRDVLGSRLQPLLDVCHRRIERILDDRQTERDRRSERVEQVLGVVLAVIGISGLASVLQEGFGLHGDVTWWFIVAILAVAVAIGVMMILMSRRARSSRPRPPT</sequence>
<comment type="caution">
    <text evidence="2">The sequence shown here is derived from an EMBL/GenBank/DDBJ whole genome shotgun (WGS) entry which is preliminary data.</text>
</comment>